<keyword evidence="5 6" id="KW-0788">Thiol protease</keyword>
<comment type="caution">
    <text evidence="9">The sequence shown here is derived from an EMBL/GenBank/DDBJ whole genome shotgun (WGS) entry which is preliminary data.</text>
</comment>
<dbReference type="AlphaFoldDB" id="A0AA40KDJ6"/>
<dbReference type="SUPFAM" id="SSF54001">
    <property type="entry name" value="Cysteine proteinases"/>
    <property type="match status" value="1"/>
</dbReference>
<dbReference type="PANTHER" id="PTHR24006">
    <property type="entry name" value="UBIQUITIN CARBOXYL-TERMINAL HYDROLASE"/>
    <property type="match status" value="1"/>
</dbReference>
<evidence type="ECO:0000256" key="5">
    <source>
        <dbReference type="ARBA" id="ARBA00022807"/>
    </source>
</evidence>
<evidence type="ECO:0000313" key="9">
    <source>
        <dbReference type="EMBL" id="KAK0754982.1"/>
    </source>
</evidence>
<protein>
    <recommendedName>
        <fullName evidence="6">Ubiquitin carboxyl-terminal hydrolase</fullName>
        <ecNumber evidence="6">3.4.19.12</ecNumber>
    </recommendedName>
</protein>
<dbReference type="Gene3D" id="3.90.70.10">
    <property type="entry name" value="Cysteine proteinases"/>
    <property type="match status" value="1"/>
</dbReference>
<comment type="similarity">
    <text evidence="6">Belongs to the peptidase C19 family.</text>
</comment>
<dbReference type="PANTHER" id="PTHR24006:SF687">
    <property type="entry name" value="UBIQUITIN CARBOXYL-TERMINAL HYDROLASE 10"/>
    <property type="match status" value="1"/>
</dbReference>
<dbReference type="GO" id="GO:0016579">
    <property type="term" value="P:protein deubiquitination"/>
    <property type="evidence" value="ECO:0007669"/>
    <property type="project" value="InterPro"/>
</dbReference>
<dbReference type="InterPro" id="IPR050164">
    <property type="entry name" value="Peptidase_C19"/>
</dbReference>
<dbReference type="EC" id="3.4.19.12" evidence="6"/>
<sequence>MMNRGHLPAGQPMQGSPAPAPAADMGGPGGRSRRGGPLPAPHGYLNGHASGYSNVHYATGFANGNSPAFVSGMPPPLNGHQPPGYANGNPPGYANGHVSGHANGHARVPFQPHGPGQPQLHGPSYLTTQNNHTSGYYSVAPYYQNNTNAGQYLPYPYNFNRAPPIQQHYPMPPPSGAGTPPIRAPYQLAPQTTHVPVPPQTPSSAHSLVVQTPMVVPPPQPMPSVVPVEASPPVEQQPPAERKQPSVPAEALVVHSPASHSPSVAATDASTSVRWANPSYKDKLPFFSDSDSTFPEIASPSEKHKYAVRRGATSQGPVTLPHRSGPAEEPQTTAEPQQDGETDTKAEAPEQPEKRTSTPHSEISTTQLSAQPSPSAISDSITVASKSVKAATRSAVPAVPLVPAVPVLPRTSPKHAKTSSSASKTEAVAKNADAPSPTKTVTEVAAPDPTPQETLVPPRPAPVRKSWADMVSKSSSVPSNDEEPVGNSELHVNGKITPGVPVNGFGKSGAAPVGEAIAAYRVAETGGKRSFLEPRGLKNTGNLCYMNSILQVLLHCVPFFDFLSQVRSKSAHGFNSETHLLDSMLLFMEEFKVIDSAASAEVLKKKLKNDVLEQYGVFFEPKTVYDALLKFDGLRGTTRFEHMKRGQQQDAEEFLGFLLDGLHEECASAMHLASASASSSAPNSSPASPTASKAQQGSEGDWLEVGPRQRPAVTRSAGQPSAISPITRIFGGMFRSELRGHPRPSVNQEPFQSLQLDIGSPDVHNIVDALRKLTRQETVDVEFTPGTNTKCLKQILIDQLPPILILHLKRFHFETGSGGSTVKIWKKISYPLELEIPHEALSKGQQTIASRKGLPRYRLTAVVYHHGMNASNGHYTAEVCRQDDREWIRFDDTTLCRLRSEDVAEGGSQADTTKPAPKDKAVPASSNRFAAMGQPDEEDGEGWSQATTSNKKRAATVTGSAPAKSNAKQHKEFTKESKVAYLLFYQRV</sequence>
<accession>A0AA40KDJ6</accession>
<evidence type="ECO:0000256" key="2">
    <source>
        <dbReference type="ARBA" id="ARBA00022670"/>
    </source>
</evidence>
<comment type="catalytic activity">
    <reaction evidence="1 6">
        <text>Thiol-dependent hydrolysis of ester, thioester, amide, peptide and isopeptide bonds formed by the C-terminal Gly of ubiquitin (a 76-residue protein attached to proteins as an intracellular targeting signal).</text>
        <dbReference type="EC" id="3.4.19.12"/>
    </reaction>
</comment>
<dbReference type="PROSITE" id="PS00973">
    <property type="entry name" value="USP_2"/>
    <property type="match status" value="1"/>
</dbReference>
<dbReference type="InterPro" id="IPR001394">
    <property type="entry name" value="Peptidase_C19_UCH"/>
</dbReference>
<dbReference type="InterPro" id="IPR038765">
    <property type="entry name" value="Papain-like_cys_pep_sf"/>
</dbReference>
<evidence type="ECO:0000256" key="7">
    <source>
        <dbReference type="SAM" id="MobiDB-lite"/>
    </source>
</evidence>
<dbReference type="GO" id="GO:0005634">
    <property type="term" value="C:nucleus"/>
    <property type="evidence" value="ECO:0007669"/>
    <property type="project" value="TreeGrafter"/>
</dbReference>
<dbReference type="PROSITE" id="PS50235">
    <property type="entry name" value="USP_3"/>
    <property type="match status" value="1"/>
</dbReference>
<reference evidence="9" key="1">
    <citation type="submission" date="2023-06" db="EMBL/GenBank/DDBJ databases">
        <title>Genome-scale phylogeny and comparative genomics of the fungal order Sordariales.</title>
        <authorList>
            <consortium name="Lawrence Berkeley National Laboratory"/>
            <person name="Hensen N."/>
            <person name="Bonometti L."/>
            <person name="Westerberg I."/>
            <person name="Brannstrom I.O."/>
            <person name="Guillou S."/>
            <person name="Cros-Aarteil S."/>
            <person name="Calhoun S."/>
            <person name="Haridas S."/>
            <person name="Kuo A."/>
            <person name="Mondo S."/>
            <person name="Pangilinan J."/>
            <person name="Riley R."/>
            <person name="LaButti K."/>
            <person name="Andreopoulos B."/>
            <person name="Lipzen A."/>
            <person name="Chen C."/>
            <person name="Yanf M."/>
            <person name="Daum C."/>
            <person name="Ng V."/>
            <person name="Clum A."/>
            <person name="Steindorff A."/>
            <person name="Ohm R."/>
            <person name="Martin F."/>
            <person name="Silar P."/>
            <person name="Natvig D."/>
            <person name="Lalanne C."/>
            <person name="Gautier V."/>
            <person name="Ament-velasquez S.L."/>
            <person name="Kruys A."/>
            <person name="Hutchinson M.I."/>
            <person name="Powell A.J."/>
            <person name="Barry K."/>
            <person name="Miller A.N."/>
            <person name="Grigoriev I.V."/>
            <person name="Debuchy R."/>
            <person name="Gladieux P."/>
            <person name="Thoren M.H."/>
            <person name="Johannesson H."/>
        </authorList>
    </citation>
    <scope>NUCLEOTIDE SEQUENCE</scope>
    <source>
        <strain evidence="9">SMH3187-1</strain>
    </source>
</reference>
<feature type="region of interest" description="Disordered" evidence="7">
    <location>
        <begin position="298"/>
        <end position="377"/>
    </location>
</feature>
<feature type="region of interest" description="Disordered" evidence="7">
    <location>
        <begin position="220"/>
        <end position="249"/>
    </location>
</feature>
<feature type="compositionally biased region" description="Low complexity" evidence="7">
    <location>
        <begin position="225"/>
        <end position="239"/>
    </location>
</feature>
<keyword evidence="4 6" id="KW-0378">Hydrolase</keyword>
<feature type="region of interest" description="Disordered" evidence="7">
    <location>
        <begin position="1"/>
        <end position="43"/>
    </location>
</feature>
<dbReference type="GO" id="GO:0006508">
    <property type="term" value="P:proteolysis"/>
    <property type="evidence" value="ECO:0007669"/>
    <property type="project" value="UniProtKB-KW"/>
</dbReference>
<feature type="compositionally biased region" description="Low complexity" evidence="7">
    <location>
        <begin position="677"/>
        <end position="694"/>
    </location>
</feature>
<proteinExistence type="inferred from homology"/>
<name>A0AA40KDJ6_9PEZI</name>
<dbReference type="CDD" id="cd02257">
    <property type="entry name" value="Peptidase_C19"/>
    <property type="match status" value="1"/>
</dbReference>
<gene>
    <name evidence="9" type="ORF">B0T18DRAFT_50077</name>
</gene>
<dbReference type="InterPro" id="IPR018200">
    <property type="entry name" value="USP_CS"/>
</dbReference>
<dbReference type="EMBL" id="JAUKUD010000001">
    <property type="protein sequence ID" value="KAK0754982.1"/>
    <property type="molecule type" value="Genomic_DNA"/>
</dbReference>
<evidence type="ECO:0000256" key="3">
    <source>
        <dbReference type="ARBA" id="ARBA00022786"/>
    </source>
</evidence>
<dbReference type="GO" id="GO:0005829">
    <property type="term" value="C:cytosol"/>
    <property type="evidence" value="ECO:0007669"/>
    <property type="project" value="TreeGrafter"/>
</dbReference>
<keyword evidence="3 6" id="KW-0833">Ubl conjugation pathway</keyword>
<evidence type="ECO:0000259" key="8">
    <source>
        <dbReference type="PROSITE" id="PS50235"/>
    </source>
</evidence>
<feature type="compositionally biased region" description="Polar residues" evidence="7">
    <location>
        <begin position="358"/>
        <end position="377"/>
    </location>
</feature>
<keyword evidence="10" id="KW-1185">Reference proteome</keyword>
<dbReference type="PROSITE" id="PS00972">
    <property type="entry name" value="USP_1"/>
    <property type="match status" value="1"/>
</dbReference>
<dbReference type="Proteomes" id="UP001172155">
    <property type="component" value="Unassembled WGS sequence"/>
</dbReference>
<keyword evidence="2 6" id="KW-0645">Protease</keyword>
<dbReference type="InterPro" id="IPR028889">
    <property type="entry name" value="USP"/>
</dbReference>
<dbReference type="Pfam" id="PF00443">
    <property type="entry name" value="UCH"/>
    <property type="match status" value="1"/>
</dbReference>
<evidence type="ECO:0000256" key="4">
    <source>
        <dbReference type="ARBA" id="ARBA00022801"/>
    </source>
</evidence>
<evidence type="ECO:0000256" key="6">
    <source>
        <dbReference type="RuleBase" id="RU366025"/>
    </source>
</evidence>
<feature type="compositionally biased region" description="Basic and acidic residues" evidence="7">
    <location>
        <begin position="342"/>
        <end position="356"/>
    </location>
</feature>
<feature type="region of interest" description="Disordered" evidence="7">
    <location>
        <begin position="902"/>
        <end position="972"/>
    </location>
</feature>
<feature type="domain" description="USP" evidence="8">
    <location>
        <begin position="535"/>
        <end position="916"/>
    </location>
</feature>
<dbReference type="GO" id="GO:0004843">
    <property type="term" value="F:cysteine-type deubiquitinase activity"/>
    <property type="evidence" value="ECO:0007669"/>
    <property type="project" value="UniProtKB-UniRule"/>
</dbReference>
<feature type="compositionally biased region" description="Low complexity" evidence="7">
    <location>
        <begin position="418"/>
        <end position="430"/>
    </location>
</feature>
<evidence type="ECO:0000256" key="1">
    <source>
        <dbReference type="ARBA" id="ARBA00000707"/>
    </source>
</evidence>
<organism evidence="9 10">
    <name type="scientific">Schizothecium vesticola</name>
    <dbReference type="NCBI Taxonomy" id="314040"/>
    <lineage>
        <taxon>Eukaryota</taxon>
        <taxon>Fungi</taxon>
        <taxon>Dikarya</taxon>
        <taxon>Ascomycota</taxon>
        <taxon>Pezizomycotina</taxon>
        <taxon>Sordariomycetes</taxon>
        <taxon>Sordariomycetidae</taxon>
        <taxon>Sordariales</taxon>
        <taxon>Schizotheciaceae</taxon>
        <taxon>Schizothecium</taxon>
    </lineage>
</organism>
<evidence type="ECO:0000313" key="10">
    <source>
        <dbReference type="Proteomes" id="UP001172155"/>
    </source>
</evidence>
<feature type="region of interest" description="Disordered" evidence="7">
    <location>
        <begin position="406"/>
        <end position="493"/>
    </location>
</feature>
<feature type="region of interest" description="Disordered" evidence="7">
    <location>
        <begin position="677"/>
        <end position="704"/>
    </location>
</feature>